<feature type="transmembrane region" description="Helical" evidence="7">
    <location>
        <begin position="70"/>
        <end position="94"/>
    </location>
</feature>
<dbReference type="RefSeq" id="WP_124706419.1">
    <property type="nucleotide sequence ID" value="NZ_BGOW01000062.1"/>
</dbReference>
<dbReference type="AlphaFoldDB" id="A0A401JI22"/>
<evidence type="ECO:0000256" key="1">
    <source>
        <dbReference type="ARBA" id="ARBA00004651"/>
    </source>
</evidence>
<comment type="caution">
    <text evidence="8">The sequence shown here is derived from an EMBL/GenBank/DDBJ whole genome shotgun (WGS) entry which is preliminary data.</text>
</comment>
<sequence>MNFTNALIPHSWLLVSLLLFAAVLARALFAAPWGVLKKPGVFNLLLGASVAVLAFWQIRAGIQPGLNLHLLGATALTLLFGPWFAILALTLTLLLSTAWDGTWQAFALNGLLMVVLPVTVSWWIYRLVDSKLPNHFFIYIFFNAFFGAGITIAVMSFAASWTLALAGDYPFDYLLGNYLPYYLLMAWSEAMTTGMIMTVLVAYKPHWVATFDDKHYIDRK</sequence>
<proteinExistence type="predicted"/>
<feature type="transmembrane region" description="Helical" evidence="7">
    <location>
        <begin position="181"/>
        <end position="203"/>
    </location>
</feature>
<evidence type="ECO:0000256" key="5">
    <source>
        <dbReference type="ARBA" id="ARBA00022989"/>
    </source>
</evidence>
<evidence type="ECO:0000313" key="9">
    <source>
        <dbReference type="Proteomes" id="UP000286806"/>
    </source>
</evidence>
<feature type="transmembrane region" description="Helical" evidence="7">
    <location>
        <begin position="40"/>
        <end position="58"/>
    </location>
</feature>
<evidence type="ECO:0000256" key="2">
    <source>
        <dbReference type="ARBA" id="ARBA00022448"/>
    </source>
</evidence>
<dbReference type="Gene3D" id="1.10.1760.20">
    <property type="match status" value="1"/>
</dbReference>
<keyword evidence="3" id="KW-1003">Cell membrane</keyword>
<dbReference type="InterPro" id="IPR002751">
    <property type="entry name" value="CbiM/NikMN"/>
</dbReference>
<dbReference type="Proteomes" id="UP000286806">
    <property type="component" value="Unassembled WGS sequence"/>
</dbReference>
<dbReference type="GO" id="GO:0005886">
    <property type="term" value="C:plasma membrane"/>
    <property type="evidence" value="ECO:0007669"/>
    <property type="project" value="UniProtKB-SubCell"/>
</dbReference>
<reference evidence="8 9" key="1">
    <citation type="journal article" date="2019" name="Front. Microbiol.">
        <title>Genomes of Neutrophilic Sulfur-Oxidizing Chemolithoautotrophs Representing 9 Proteobacterial Species From 8 Genera.</title>
        <authorList>
            <person name="Watanabe T."/>
            <person name="Kojima H."/>
            <person name="Umezawa K."/>
            <person name="Hori C."/>
            <person name="Takasuka T.E."/>
            <person name="Kato Y."/>
            <person name="Fukui M."/>
        </authorList>
    </citation>
    <scope>NUCLEOTIDE SEQUENCE [LARGE SCALE GENOMIC DNA]</scope>
    <source>
        <strain evidence="8 9">TTN</strain>
    </source>
</reference>
<evidence type="ECO:0000256" key="6">
    <source>
        <dbReference type="ARBA" id="ARBA00023136"/>
    </source>
</evidence>
<comment type="subcellular location">
    <subcellularLocation>
        <location evidence="1">Cell membrane</location>
        <topology evidence="1">Multi-pass membrane protein</topology>
    </subcellularLocation>
</comment>
<organism evidence="8 9">
    <name type="scientific">Sulfuriferula multivorans</name>
    <dbReference type="NCBI Taxonomy" id="1559896"/>
    <lineage>
        <taxon>Bacteria</taxon>
        <taxon>Pseudomonadati</taxon>
        <taxon>Pseudomonadota</taxon>
        <taxon>Betaproteobacteria</taxon>
        <taxon>Nitrosomonadales</taxon>
        <taxon>Sulfuricellaceae</taxon>
        <taxon>Sulfuriferula</taxon>
    </lineage>
</organism>
<keyword evidence="9" id="KW-1185">Reference proteome</keyword>
<evidence type="ECO:0000256" key="3">
    <source>
        <dbReference type="ARBA" id="ARBA00022475"/>
    </source>
</evidence>
<dbReference type="OrthoDB" id="5297929at2"/>
<evidence type="ECO:0000256" key="7">
    <source>
        <dbReference type="SAM" id="Phobius"/>
    </source>
</evidence>
<feature type="transmembrane region" description="Helical" evidence="7">
    <location>
        <begin position="137"/>
        <end position="161"/>
    </location>
</feature>
<name>A0A401JI22_9PROT</name>
<keyword evidence="2" id="KW-0813">Transport</keyword>
<dbReference type="PANTHER" id="PTHR34229">
    <property type="entry name" value="METAL TRANSPORT PROTEIN HI_1621-RELATED"/>
    <property type="match status" value="1"/>
</dbReference>
<evidence type="ECO:0000313" key="8">
    <source>
        <dbReference type="EMBL" id="GBL47666.1"/>
    </source>
</evidence>
<keyword evidence="5 7" id="KW-1133">Transmembrane helix</keyword>
<dbReference type="Pfam" id="PF01891">
    <property type="entry name" value="CbiM"/>
    <property type="match status" value="1"/>
</dbReference>
<gene>
    <name evidence="8" type="ORF">SFMTTN_3508</name>
</gene>
<feature type="transmembrane region" description="Helical" evidence="7">
    <location>
        <begin position="106"/>
        <end position="125"/>
    </location>
</feature>
<evidence type="ECO:0000256" key="4">
    <source>
        <dbReference type="ARBA" id="ARBA00022692"/>
    </source>
</evidence>
<dbReference type="EMBL" id="BGOW01000062">
    <property type="protein sequence ID" value="GBL47666.1"/>
    <property type="molecule type" value="Genomic_DNA"/>
</dbReference>
<keyword evidence="4 7" id="KW-0812">Transmembrane</keyword>
<accession>A0A401JI22</accession>
<dbReference type="GO" id="GO:0000041">
    <property type="term" value="P:transition metal ion transport"/>
    <property type="evidence" value="ECO:0007669"/>
    <property type="project" value="InterPro"/>
</dbReference>
<dbReference type="PANTHER" id="PTHR34229:SF1">
    <property type="entry name" value="METAL TRANSPORT PROTEIN HI_1621-RELATED"/>
    <property type="match status" value="1"/>
</dbReference>
<protein>
    <submittedName>
        <fullName evidence="8">Probable integral membrane protein</fullName>
    </submittedName>
</protein>
<keyword evidence="6 7" id="KW-0472">Membrane</keyword>